<keyword evidence="3" id="KW-1185">Reference proteome</keyword>
<dbReference type="VEuPathDB" id="FungiDB:VP01_2730g5"/>
<organism evidence="2 3">
    <name type="scientific">Puccinia sorghi</name>
    <dbReference type="NCBI Taxonomy" id="27349"/>
    <lineage>
        <taxon>Eukaryota</taxon>
        <taxon>Fungi</taxon>
        <taxon>Dikarya</taxon>
        <taxon>Basidiomycota</taxon>
        <taxon>Pucciniomycotina</taxon>
        <taxon>Pucciniomycetes</taxon>
        <taxon>Pucciniales</taxon>
        <taxon>Pucciniaceae</taxon>
        <taxon>Puccinia</taxon>
    </lineage>
</organism>
<keyword evidence="1" id="KW-1133">Transmembrane helix</keyword>
<protein>
    <submittedName>
        <fullName evidence="2">Uncharacterized protein</fullName>
    </submittedName>
</protein>
<proteinExistence type="predicted"/>
<dbReference type="AlphaFoldDB" id="A0A0L6V3A6"/>
<comment type="caution">
    <text evidence="2">The sequence shown here is derived from an EMBL/GenBank/DDBJ whole genome shotgun (WGS) entry which is preliminary data.</text>
</comment>
<reference evidence="2 3" key="1">
    <citation type="submission" date="2015-08" db="EMBL/GenBank/DDBJ databases">
        <title>Next Generation Sequencing and Analysis of the Genome of Puccinia sorghi L Schw, the Causal Agent of Maize Common Rust.</title>
        <authorList>
            <person name="Rochi L."/>
            <person name="Burguener G."/>
            <person name="Darino M."/>
            <person name="Turjanski A."/>
            <person name="Kreff E."/>
            <person name="Dieguez M.J."/>
            <person name="Sacco F."/>
        </authorList>
    </citation>
    <scope>NUCLEOTIDE SEQUENCE [LARGE SCALE GENOMIC DNA]</scope>
    <source>
        <strain evidence="2 3">RO10H11247</strain>
    </source>
</reference>
<keyword evidence="1" id="KW-0812">Transmembrane</keyword>
<dbReference type="EMBL" id="LAVV01007647">
    <property type="protein sequence ID" value="KNZ55241.1"/>
    <property type="molecule type" value="Genomic_DNA"/>
</dbReference>
<feature type="transmembrane region" description="Helical" evidence="1">
    <location>
        <begin position="12"/>
        <end position="35"/>
    </location>
</feature>
<dbReference type="PANTHER" id="PTHR14256:SF1">
    <property type="entry name" value="GEO09626P1"/>
    <property type="match status" value="1"/>
</dbReference>
<dbReference type="OrthoDB" id="5511684at2759"/>
<evidence type="ECO:0000313" key="2">
    <source>
        <dbReference type="EMBL" id="KNZ55241.1"/>
    </source>
</evidence>
<dbReference type="STRING" id="27349.A0A0L6V3A6"/>
<dbReference type="PANTHER" id="PTHR14256">
    <property type="entry name" value="NADH-UBIQUINONE OXIDOREDUCTASE MLRQ SUBUNIT"/>
    <property type="match status" value="1"/>
</dbReference>
<dbReference type="Proteomes" id="UP000037035">
    <property type="component" value="Unassembled WGS sequence"/>
</dbReference>
<evidence type="ECO:0000313" key="3">
    <source>
        <dbReference type="Proteomes" id="UP000037035"/>
    </source>
</evidence>
<sequence>MSLTIPLARSATFVPMIVATGLGIGGGIAFGIHYLKNNPEVVLRKRANPHPWNNVAQNTNTKLFSFNPEFWEGRSNAHDPRFNLMNIHPEGASRASHEKKILEKVKDFPTISRSSETERAMCKEQHGNTLRVPAIAVSLLCNPGGDP</sequence>
<gene>
    <name evidence="2" type="ORF">VP01_2730g5</name>
</gene>
<dbReference type="InterPro" id="IPR010530">
    <property type="entry name" value="B12D"/>
</dbReference>
<evidence type="ECO:0000256" key="1">
    <source>
        <dbReference type="SAM" id="Phobius"/>
    </source>
</evidence>
<keyword evidence="1" id="KW-0472">Membrane</keyword>
<dbReference type="Pfam" id="PF06522">
    <property type="entry name" value="B12D"/>
    <property type="match status" value="1"/>
</dbReference>
<accession>A0A0L6V3A6</accession>
<name>A0A0L6V3A6_9BASI</name>